<dbReference type="PIRSF" id="PIRSF006351">
    <property type="entry name" value="PTS_EIIC-Cellobiose"/>
    <property type="match status" value="1"/>
</dbReference>
<feature type="transmembrane region" description="Helical" evidence="9">
    <location>
        <begin position="227"/>
        <end position="252"/>
    </location>
</feature>
<accession>A0A0X8H153</accession>
<protein>
    <recommendedName>
        <fullName evidence="8">Permease IIC component</fullName>
    </recommendedName>
</protein>
<feature type="transmembrane region" description="Helical" evidence="9">
    <location>
        <begin position="143"/>
        <end position="162"/>
    </location>
</feature>
<dbReference type="STRING" id="1514105.AOC36_08075"/>
<dbReference type="PROSITE" id="PS51105">
    <property type="entry name" value="PTS_EIIC_TYPE_3"/>
    <property type="match status" value="1"/>
</dbReference>
<dbReference type="RefSeq" id="WP_067633198.1">
    <property type="nucleotide sequence ID" value="NZ_CP013213.1"/>
</dbReference>
<keyword evidence="6 9" id="KW-1133">Transmembrane helix</keyword>
<gene>
    <name evidence="11" type="ORF">AOC36_08075</name>
</gene>
<organism evidence="11 12">
    <name type="scientific">Erysipelothrix larvae</name>
    <dbReference type="NCBI Taxonomy" id="1514105"/>
    <lineage>
        <taxon>Bacteria</taxon>
        <taxon>Bacillati</taxon>
        <taxon>Bacillota</taxon>
        <taxon>Erysipelotrichia</taxon>
        <taxon>Erysipelotrichales</taxon>
        <taxon>Erysipelotrichaceae</taxon>
        <taxon>Erysipelothrix</taxon>
    </lineage>
</organism>
<evidence type="ECO:0000256" key="8">
    <source>
        <dbReference type="PIRNR" id="PIRNR006351"/>
    </source>
</evidence>
<feature type="transmembrane region" description="Helical" evidence="9">
    <location>
        <begin position="264"/>
        <end position="281"/>
    </location>
</feature>
<reference evidence="11 12" key="1">
    <citation type="submission" date="2015-10" db="EMBL/GenBank/DDBJ databases">
        <title>Erysipelothrix larvae sp. LV19 isolated from the larval gut of the rhinoceros beetle, Trypoxylus dichotomus.</title>
        <authorList>
            <person name="Lim S."/>
            <person name="Kim B.-C."/>
        </authorList>
    </citation>
    <scope>NUCLEOTIDE SEQUENCE [LARGE SCALE GENOMIC DNA]</scope>
    <source>
        <strain evidence="11 12">LV19</strain>
    </source>
</reference>
<dbReference type="Pfam" id="PF02378">
    <property type="entry name" value="PTS_EIIC"/>
    <property type="match status" value="1"/>
</dbReference>
<evidence type="ECO:0000256" key="5">
    <source>
        <dbReference type="ARBA" id="ARBA00022692"/>
    </source>
</evidence>
<feature type="transmembrane region" description="Helical" evidence="9">
    <location>
        <begin position="182"/>
        <end position="203"/>
    </location>
</feature>
<comment type="function">
    <text evidence="8">The phosphoenolpyruvate-dependent sugar phosphotransferase system (PTS), a major carbohydrate active -transport system, catalyzes the phosphorylation of incoming sugar substrates concomitant with their translocation across the cell membrane.</text>
</comment>
<dbReference type="PANTHER" id="PTHR33989">
    <property type="match status" value="1"/>
</dbReference>
<proteinExistence type="predicted"/>
<keyword evidence="3 8" id="KW-1003">Cell membrane</keyword>
<evidence type="ECO:0000256" key="1">
    <source>
        <dbReference type="ARBA" id="ARBA00004651"/>
    </source>
</evidence>
<dbReference type="GO" id="GO:0009401">
    <property type="term" value="P:phosphoenolpyruvate-dependent sugar phosphotransferase system"/>
    <property type="evidence" value="ECO:0007669"/>
    <property type="project" value="InterPro"/>
</dbReference>
<dbReference type="InterPro" id="IPR004796">
    <property type="entry name" value="PTS_IIC_cello"/>
</dbReference>
<dbReference type="KEGG" id="erl:AOC36_08075"/>
<dbReference type="OrthoDB" id="1550290at2"/>
<keyword evidence="4 8" id="KW-0762">Sugar transport</keyword>
<keyword evidence="2 8" id="KW-0813">Transport</keyword>
<keyword evidence="7 8" id="KW-0472">Membrane</keyword>
<evidence type="ECO:0000256" key="4">
    <source>
        <dbReference type="ARBA" id="ARBA00022597"/>
    </source>
</evidence>
<feature type="transmembrane region" description="Helical" evidence="9">
    <location>
        <begin position="32"/>
        <end position="53"/>
    </location>
</feature>
<feature type="domain" description="PTS EIIC type-3" evidence="10">
    <location>
        <begin position="8"/>
        <end position="413"/>
    </location>
</feature>
<dbReference type="InterPro" id="IPR003352">
    <property type="entry name" value="PTS_EIIC"/>
</dbReference>
<evidence type="ECO:0000313" key="11">
    <source>
        <dbReference type="EMBL" id="AMC93944.1"/>
    </source>
</evidence>
<dbReference type="InterPro" id="IPR051088">
    <property type="entry name" value="PTS_Sugar-EIIC/EIIB"/>
</dbReference>
<evidence type="ECO:0000256" key="6">
    <source>
        <dbReference type="ARBA" id="ARBA00022989"/>
    </source>
</evidence>
<feature type="transmembrane region" description="Helical" evidence="9">
    <location>
        <begin position="396"/>
        <end position="414"/>
    </location>
</feature>
<dbReference type="PANTHER" id="PTHR33989:SF11">
    <property type="entry name" value="LICHENAN PERMEASE IIC COMPONENT"/>
    <property type="match status" value="1"/>
</dbReference>
<dbReference type="InterPro" id="IPR004501">
    <property type="entry name" value="PTS_EIIC_3"/>
</dbReference>
<feature type="transmembrane region" description="Helical" evidence="9">
    <location>
        <begin position="344"/>
        <end position="362"/>
    </location>
</feature>
<dbReference type="NCBIfam" id="TIGR00410">
    <property type="entry name" value="lacE"/>
    <property type="match status" value="1"/>
</dbReference>
<feature type="transmembrane region" description="Helical" evidence="9">
    <location>
        <begin position="287"/>
        <end position="308"/>
    </location>
</feature>
<feature type="transmembrane region" description="Helical" evidence="9">
    <location>
        <begin position="73"/>
        <end position="94"/>
    </location>
</feature>
<evidence type="ECO:0000313" key="12">
    <source>
        <dbReference type="Proteomes" id="UP000063781"/>
    </source>
</evidence>
<sequence>MDFLIQFMDQHLAGPMNKLAAQKHLRAVRDGIVATLPLIIVGSFFMIVANPPLPLSWGITQFLKDNAAQIVLPYRMTMALMTLYSVFGIGYSLAQSYEMDALTGGILAEAAFLLTFTPINVAADLEAGVSGFVLPVANLGGGGMFVGIVTAILAVEIARLILNSNFKITMPKEVPPSVARSFEALTPAAVIVVLMGTVTYYLGFNWHAFIGNLVAPLIKASDSLPSVLLQVFLITFFWAFGIHGVSVVGSAARPIWNVLLDKNVAAAAAGTAGTALPAIAVEPFFQWFIWIGGSGATIGLAICMAFFAKSSYAKSLGKTAFVPALFNINEPLIFGTPIVLNPTLIIPFILAPMINATIAWVATSMRLVDRLTIISPWTLPGPIGVYLASAGDWRTAVLNIVLIVLSVMIYFPFFKMYDRSLVKQETGE</sequence>
<evidence type="ECO:0000259" key="10">
    <source>
        <dbReference type="PROSITE" id="PS51105"/>
    </source>
</evidence>
<dbReference type="EMBL" id="CP013213">
    <property type="protein sequence ID" value="AMC93944.1"/>
    <property type="molecule type" value="Genomic_DNA"/>
</dbReference>
<keyword evidence="5 9" id="KW-0812">Transmembrane</keyword>
<dbReference type="Proteomes" id="UP000063781">
    <property type="component" value="Chromosome"/>
</dbReference>
<evidence type="ECO:0000256" key="7">
    <source>
        <dbReference type="ARBA" id="ARBA00023136"/>
    </source>
</evidence>
<dbReference type="AlphaFoldDB" id="A0A0X8H153"/>
<name>A0A0X8H153_9FIRM</name>
<evidence type="ECO:0000256" key="9">
    <source>
        <dbReference type="SAM" id="Phobius"/>
    </source>
</evidence>
<dbReference type="GO" id="GO:1901264">
    <property type="term" value="P:carbohydrate derivative transport"/>
    <property type="evidence" value="ECO:0007669"/>
    <property type="project" value="TreeGrafter"/>
</dbReference>
<feature type="transmembrane region" description="Helical" evidence="9">
    <location>
        <begin position="101"/>
        <end position="123"/>
    </location>
</feature>
<comment type="subcellular location">
    <subcellularLocation>
        <location evidence="1">Cell membrane</location>
        <topology evidence="1">Multi-pass membrane protein</topology>
    </subcellularLocation>
</comment>
<dbReference type="GO" id="GO:0005886">
    <property type="term" value="C:plasma membrane"/>
    <property type="evidence" value="ECO:0007669"/>
    <property type="project" value="UniProtKB-SubCell"/>
</dbReference>
<keyword evidence="12" id="KW-1185">Reference proteome</keyword>
<evidence type="ECO:0000256" key="3">
    <source>
        <dbReference type="ARBA" id="ARBA00022475"/>
    </source>
</evidence>
<dbReference type="GO" id="GO:0008982">
    <property type="term" value="F:protein-N(PI)-phosphohistidine-sugar phosphotransferase activity"/>
    <property type="evidence" value="ECO:0007669"/>
    <property type="project" value="UniProtKB-UniRule"/>
</dbReference>
<evidence type="ECO:0000256" key="2">
    <source>
        <dbReference type="ARBA" id="ARBA00022448"/>
    </source>
</evidence>